<evidence type="ECO:0000259" key="5">
    <source>
        <dbReference type="PROSITE" id="PS50865"/>
    </source>
</evidence>
<dbReference type="Proteomes" id="UP000027222">
    <property type="component" value="Unassembled WGS sequence"/>
</dbReference>
<evidence type="ECO:0000256" key="3">
    <source>
        <dbReference type="ARBA" id="ARBA00022833"/>
    </source>
</evidence>
<dbReference type="OrthoDB" id="5231159at2759"/>
<dbReference type="InterPro" id="IPR002893">
    <property type="entry name" value="Znf_MYND"/>
</dbReference>
<name>A0A067SBG8_GALM3</name>
<dbReference type="AlphaFoldDB" id="A0A067SBG8"/>
<evidence type="ECO:0000256" key="1">
    <source>
        <dbReference type="ARBA" id="ARBA00022723"/>
    </source>
</evidence>
<proteinExistence type="predicted"/>
<keyword evidence="7" id="KW-1185">Reference proteome</keyword>
<feature type="domain" description="MYND-type" evidence="5">
    <location>
        <begin position="35"/>
        <end position="77"/>
    </location>
</feature>
<dbReference type="PROSITE" id="PS50865">
    <property type="entry name" value="ZF_MYND_2"/>
    <property type="match status" value="1"/>
</dbReference>
<dbReference type="GO" id="GO:0008270">
    <property type="term" value="F:zinc ion binding"/>
    <property type="evidence" value="ECO:0007669"/>
    <property type="project" value="UniProtKB-KW"/>
</dbReference>
<reference evidence="7" key="1">
    <citation type="journal article" date="2014" name="Proc. Natl. Acad. Sci. U.S.A.">
        <title>Extensive sampling of basidiomycete genomes demonstrates inadequacy of the white-rot/brown-rot paradigm for wood decay fungi.</title>
        <authorList>
            <person name="Riley R."/>
            <person name="Salamov A.A."/>
            <person name="Brown D.W."/>
            <person name="Nagy L.G."/>
            <person name="Floudas D."/>
            <person name="Held B.W."/>
            <person name="Levasseur A."/>
            <person name="Lombard V."/>
            <person name="Morin E."/>
            <person name="Otillar R."/>
            <person name="Lindquist E.A."/>
            <person name="Sun H."/>
            <person name="LaButti K.M."/>
            <person name="Schmutz J."/>
            <person name="Jabbour D."/>
            <person name="Luo H."/>
            <person name="Baker S.E."/>
            <person name="Pisabarro A.G."/>
            <person name="Walton J.D."/>
            <person name="Blanchette R.A."/>
            <person name="Henrissat B."/>
            <person name="Martin F."/>
            <person name="Cullen D."/>
            <person name="Hibbett D.S."/>
            <person name="Grigoriev I.V."/>
        </authorList>
    </citation>
    <scope>NUCLEOTIDE SEQUENCE [LARGE SCALE GENOMIC DNA]</scope>
    <source>
        <strain evidence="7">CBS 339.88</strain>
    </source>
</reference>
<keyword evidence="3" id="KW-0862">Zinc</keyword>
<evidence type="ECO:0000313" key="7">
    <source>
        <dbReference type="Proteomes" id="UP000027222"/>
    </source>
</evidence>
<evidence type="ECO:0000313" key="6">
    <source>
        <dbReference type="EMBL" id="KDR67302.1"/>
    </source>
</evidence>
<organism evidence="6 7">
    <name type="scientific">Galerina marginata (strain CBS 339.88)</name>
    <dbReference type="NCBI Taxonomy" id="685588"/>
    <lineage>
        <taxon>Eukaryota</taxon>
        <taxon>Fungi</taxon>
        <taxon>Dikarya</taxon>
        <taxon>Basidiomycota</taxon>
        <taxon>Agaricomycotina</taxon>
        <taxon>Agaricomycetes</taxon>
        <taxon>Agaricomycetidae</taxon>
        <taxon>Agaricales</taxon>
        <taxon>Agaricineae</taxon>
        <taxon>Strophariaceae</taxon>
        <taxon>Galerina</taxon>
    </lineage>
</organism>
<dbReference type="SUPFAM" id="SSF144232">
    <property type="entry name" value="HIT/MYND zinc finger-like"/>
    <property type="match status" value="1"/>
</dbReference>
<dbReference type="EMBL" id="KL142416">
    <property type="protein sequence ID" value="KDR67302.1"/>
    <property type="molecule type" value="Genomic_DNA"/>
</dbReference>
<gene>
    <name evidence="6" type="ORF">GALMADRAFT_258459</name>
</gene>
<dbReference type="Gene3D" id="6.10.140.2220">
    <property type="match status" value="1"/>
</dbReference>
<dbReference type="Pfam" id="PF01753">
    <property type="entry name" value="zf-MYND"/>
    <property type="match status" value="1"/>
</dbReference>
<evidence type="ECO:0000256" key="4">
    <source>
        <dbReference type="PROSITE-ProRule" id="PRU00134"/>
    </source>
</evidence>
<sequence>MANVIDIDYVPVEGVHHLDASNYRKHARSQPILTCENCKKQHGKQGVDVRRCQGCWSVGFCSKECQLASWPSHKAECRTLEIVLVLEHLARNVYSNPFLLHFLRVAIILKLNPDINSLDSSRSTIPKPGECLSLFVHLRMYPLSSEHAAKLYLGSIDAASGKEKIPGFLNLSINAEPPEKVSLNGPKTPDVLTWKKARKDADAAGRQDNPIVLVNFGYDDNYITTGIELTPDVFSTARGNPAPAAIQSALPPGMELPSTIDGFRPIFSMIDKYIELDEEDKLKLRRDLRRVDKEFVRRLASTN</sequence>
<keyword evidence="2 4" id="KW-0863">Zinc-finger</keyword>
<keyword evidence="1" id="KW-0479">Metal-binding</keyword>
<dbReference type="HOGENOM" id="CLU_060143_1_0_1"/>
<dbReference type="STRING" id="685588.A0A067SBG8"/>
<protein>
    <recommendedName>
        <fullName evidence="5">MYND-type domain-containing protein</fullName>
    </recommendedName>
</protein>
<dbReference type="PROSITE" id="PS01360">
    <property type="entry name" value="ZF_MYND_1"/>
    <property type="match status" value="1"/>
</dbReference>
<evidence type="ECO:0000256" key="2">
    <source>
        <dbReference type="ARBA" id="ARBA00022771"/>
    </source>
</evidence>
<accession>A0A067SBG8</accession>